<accession>A0ABV5IYK4</accession>
<dbReference type="Pfam" id="PF20062">
    <property type="entry name" value="DUF6461"/>
    <property type="match status" value="1"/>
</dbReference>
<organism evidence="1 2">
    <name type="scientific">Nonomuraea spiralis</name>
    <dbReference type="NCBI Taxonomy" id="46182"/>
    <lineage>
        <taxon>Bacteria</taxon>
        <taxon>Bacillati</taxon>
        <taxon>Actinomycetota</taxon>
        <taxon>Actinomycetes</taxon>
        <taxon>Streptosporangiales</taxon>
        <taxon>Streptosporangiaceae</taxon>
        <taxon>Nonomuraea</taxon>
    </lineage>
</organism>
<comment type="caution">
    <text evidence="1">The sequence shown here is derived from an EMBL/GenBank/DDBJ whole genome shotgun (WGS) entry which is preliminary data.</text>
</comment>
<dbReference type="Proteomes" id="UP001589647">
    <property type="component" value="Unassembled WGS sequence"/>
</dbReference>
<name>A0ABV5IYK4_9ACTN</name>
<proteinExistence type="predicted"/>
<keyword evidence="2" id="KW-1185">Reference proteome</keyword>
<dbReference type="RefSeq" id="WP_189647831.1">
    <property type="nucleotide sequence ID" value="NZ_BMRC01000005.1"/>
</dbReference>
<gene>
    <name evidence="1" type="ORF">ACFFV7_47135</name>
</gene>
<evidence type="ECO:0000313" key="2">
    <source>
        <dbReference type="Proteomes" id="UP001589647"/>
    </source>
</evidence>
<evidence type="ECO:0000313" key="1">
    <source>
        <dbReference type="EMBL" id="MFB9208829.1"/>
    </source>
</evidence>
<dbReference type="InterPro" id="IPR045592">
    <property type="entry name" value="DUF6461"/>
</dbReference>
<sequence>MNIGQPPTAGPRKHYRQLRSSQPWLDVAMCWTVVVPDSGQALPLHQLAARLSGDAPHRLHEPAPPKAVLLPYDTDNPVSADWCGAAAMLVEGDFLGSTPAVLRRLSEGARVYSAWWNVNAHNRLSFASSGELILAIDAFGPGRPEDHAGIGQWPELQAMTDFFVDFEERGEDYDWQAAMLAVIDQTTGARLTSEWLEQPHPYMTVRMPDALR</sequence>
<dbReference type="EMBL" id="JBHMEI010000078">
    <property type="protein sequence ID" value="MFB9208829.1"/>
    <property type="molecule type" value="Genomic_DNA"/>
</dbReference>
<reference evidence="1 2" key="1">
    <citation type="submission" date="2024-09" db="EMBL/GenBank/DDBJ databases">
        <authorList>
            <person name="Sun Q."/>
            <person name="Mori K."/>
        </authorList>
    </citation>
    <scope>NUCLEOTIDE SEQUENCE [LARGE SCALE GENOMIC DNA]</scope>
    <source>
        <strain evidence="1 2">CCM 3426</strain>
    </source>
</reference>
<protein>
    <submittedName>
        <fullName evidence="1">DUF6461 domain-containing protein</fullName>
    </submittedName>
</protein>